<reference evidence="4 5" key="1">
    <citation type="submission" date="2023-11" db="EMBL/GenBank/DDBJ databases">
        <authorList>
            <person name="Xu M."/>
            <person name="Jiang T."/>
        </authorList>
    </citation>
    <scope>NUCLEOTIDE SEQUENCE [LARGE SCALE GENOMIC DNA]</scope>
    <source>
        <strain evidence="4 5">SD</strain>
    </source>
</reference>
<sequence length="547" mass="56150">MSVDDRHPLPEARRGRVASRTAGGVLPPLGRTLLVVLVLVGVALVGWTLALNERWPFAQDGARLTLAFDDGGGLRGADGSLVTVAGVASGRVLGVEHEGGRAIARIRLDDDALGKVREGARAIVRPRSQLGQLVVELSPGPRAGRPLRDGDRIPASRTAASVPASRVVSTLDADTRTSLQLLIGELAAGIGNGRGSALAAALRDLEPVARNADGVLGALDRRRSLLTRLVGHLDVLFTASGRHDQELRRAIAAARSTLTVTGRQSAALRRTVAALPGTLRSTRAAVTAFGDLGTDLNPALQRLRPVARELPATLRAVRTALPSLDATLRDAAQAVARSDRAAAGAAQTAAVLRTSAPALQPAVERVDPTLAPIDRHADGIGLLGERFSGIFSTADANGTLLRGLGFFETFNPANFGFGASARSGAGRQRAADQVVRASLRACRENAFACLLPFLVPGLQDAAVRGASGAATAAGGTATGSSRATADGRARAAERRAADAPARRAADGVRPPAGSGRSPAGGAVDRDAQGDRAAAARRALSTLLGGSR</sequence>
<feature type="domain" description="Mce/MlaD" evidence="3">
    <location>
        <begin position="61"/>
        <end position="140"/>
    </location>
</feature>
<feature type="compositionally biased region" description="Basic and acidic residues" evidence="1">
    <location>
        <begin position="485"/>
        <end position="506"/>
    </location>
</feature>
<organism evidence="4 5">
    <name type="scientific">Patulibacter brassicae</name>
    <dbReference type="NCBI Taxonomy" id="1705717"/>
    <lineage>
        <taxon>Bacteria</taxon>
        <taxon>Bacillati</taxon>
        <taxon>Actinomycetota</taxon>
        <taxon>Thermoleophilia</taxon>
        <taxon>Solirubrobacterales</taxon>
        <taxon>Patulibacteraceae</taxon>
        <taxon>Patulibacter</taxon>
    </lineage>
</organism>
<accession>A0ABU4VIV4</accession>
<keyword evidence="2" id="KW-0472">Membrane</keyword>
<evidence type="ECO:0000256" key="1">
    <source>
        <dbReference type="SAM" id="MobiDB-lite"/>
    </source>
</evidence>
<dbReference type="EMBL" id="JAXAVX010000003">
    <property type="protein sequence ID" value="MDX8151723.1"/>
    <property type="molecule type" value="Genomic_DNA"/>
</dbReference>
<protein>
    <submittedName>
        <fullName evidence="4">MlaD family protein</fullName>
    </submittedName>
</protein>
<feature type="compositionally biased region" description="Low complexity" evidence="1">
    <location>
        <begin position="470"/>
        <end position="484"/>
    </location>
</feature>
<keyword evidence="2" id="KW-1133">Transmembrane helix</keyword>
<evidence type="ECO:0000256" key="2">
    <source>
        <dbReference type="SAM" id="Phobius"/>
    </source>
</evidence>
<evidence type="ECO:0000313" key="5">
    <source>
        <dbReference type="Proteomes" id="UP001277761"/>
    </source>
</evidence>
<dbReference type="Proteomes" id="UP001277761">
    <property type="component" value="Unassembled WGS sequence"/>
</dbReference>
<dbReference type="RefSeq" id="WP_319953877.1">
    <property type="nucleotide sequence ID" value="NZ_JAXAVX010000003.1"/>
</dbReference>
<dbReference type="PANTHER" id="PTHR33371">
    <property type="entry name" value="INTERMEMBRANE PHOSPHOLIPID TRANSPORT SYSTEM BINDING PROTEIN MLAD-RELATED"/>
    <property type="match status" value="1"/>
</dbReference>
<proteinExistence type="predicted"/>
<comment type="caution">
    <text evidence="4">The sequence shown here is derived from an EMBL/GenBank/DDBJ whole genome shotgun (WGS) entry which is preliminary data.</text>
</comment>
<keyword evidence="2" id="KW-0812">Transmembrane</keyword>
<feature type="compositionally biased region" description="Low complexity" evidence="1">
    <location>
        <begin position="507"/>
        <end position="522"/>
    </location>
</feature>
<dbReference type="Pfam" id="PF02470">
    <property type="entry name" value="MlaD"/>
    <property type="match status" value="1"/>
</dbReference>
<keyword evidence="5" id="KW-1185">Reference proteome</keyword>
<gene>
    <name evidence="4" type="ORF">SK069_08975</name>
</gene>
<dbReference type="PANTHER" id="PTHR33371:SF4">
    <property type="entry name" value="INTERMEMBRANE PHOSPHOLIPID TRANSPORT SYSTEM BINDING PROTEIN MLAD"/>
    <property type="match status" value="1"/>
</dbReference>
<feature type="region of interest" description="Disordered" evidence="1">
    <location>
        <begin position="470"/>
        <end position="534"/>
    </location>
</feature>
<dbReference type="InterPro" id="IPR003399">
    <property type="entry name" value="Mce/MlaD"/>
</dbReference>
<evidence type="ECO:0000259" key="3">
    <source>
        <dbReference type="Pfam" id="PF02470"/>
    </source>
</evidence>
<dbReference type="InterPro" id="IPR052336">
    <property type="entry name" value="MlaD_Phospholipid_Transporter"/>
</dbReference>
<evidence type="ECO:0000313" key="4">
    <source>
        <dbReference type="EMBL" id="MDX8151723.1"/>
    </source>
</evidence>
<name>A0ABU4VIV4_9ACTN</name>
<feature type="transmembrane region" description="Helical" evidence="2">
    <location>
        <begin position="33"/>
        <end position="51"/>
    </location>
</feature>